<feature type="region of interest" description="Disordered" evidence="1">
    <location>
        <begin position="1"/>
        <end position="67"/>
    </location>
</feature>
<feature type="non-terminal residue" evidence="2">
    <location>
        <position position="67"/>
    </location>
</feature>
<feature type="non-terminal residue" evidence="2">
    <location>
        <position position="1"/>
    </location>
</feature>
<dbReference type="EMBL" id="CAJVPZ010088357">
    <property type="protein sequence ID" value="CAG8813335.1"/>
    <property type="molecule type" value="Genomic_DNA"/>
</dbReference>
<dbReference type="Proteomes" id="UP000789396">
    <property type="component" value="Unassembled WGS sequence"/>
</dbReference>
<evidence type="ECO:0000256" key="1">
    <source>
        <dbReference type="SAM" id="MobiDB-lite"/>
    </source>
</evidence>
<keyword evidence="3" id="KW-1185">Reference proteome</keyword>
<organism evidence="2 3">
    <name type="scientific">Racocetra fulgida</name>
    <dbReference type="NCBI Taxonomy" id="60492"/>
    <lineage>
        <taxon>Eukaryota</taxon>
        <taxon>Fungi</taxon>
        <taxon>Fungi incertae sedis</taxon>
        <taxon>Mucoromycota</taxon>
        <taxon>Glomeromycotina</taxon>
        <taxon>Glomeromycetes</taxon>
        <taxon>Diversisporales</taxon>
        <taxon>Gigasporaceae</taxon>
        <taxon>Racocetra</taxon>
    </lineage>
</organism>
<dbReference type="AlphaFoldDB" id="A0A9N9K8G2"/>
<accession>A0A9N9K8G2</accession>
<reference evidence="2" key="1">
    <citation type="submission" date="2021-06" db="EMBL/GenBank/DDBJ databases">
        <authorList>
            <person name="Kallberg Y."/>
            <person name="Tangrot J."/>
            <person name="Rosling A."/>
        </authorList>
    </citation>
    <scope>NUCLEOTIDE SEQUENCE</scope>
    <source>
        <strain evidence="2">IN212</strain>
    </source>
</reference>
<proteinExistence type="predicted"/>
<evidence type="ECO:0000313" key="3">
    <source>
        <dbReference type="Proteomes" id="UP000789396"/>
    </source>
</evidence>
<gene>
    <name evidence="2" type="ORF">RFULGI_LOCUS18995</name>
</gene>
<sequence>TEPPPLFQPSPQLPQSQPNMQLPSLSQLSSQLPQLNLSSPSSLNTQLPSLTQPILSPSSYFQTQAPL</sequence>
<feature type="compositionally biased region" description="Polar residues" evidence="1">
    <location>
        <begin position="53"/>
        <end position="67"/>
    </location>
</feature>
<feature type="compositionally biased region" description="Low complexity" evidence="1">
    <location>
        <begin position="13"/>
        <end position="52"/>
    </location>
</feature>
<protein>
    <submittedName>
        <fullName evidence="2">11361_t:CDS:1</fullName>
    </submittedName>
</protein>
<name>A0A9N9K8G2_9GLOM</name>
<evidence type="ECO:0000313" key="2">
    <source>
        <dbReference type="EMBL" id="CAG8813335.1"/>
    </source>
</evidence>
<feature type="compositionally biased region" description="Pro residues" evidence="1">
    <location>
        <begin position="1"/>
        <end position="12"/>
    </location>
</feature>
<comment type="caution">
    <text evidence="2">The sequence shown here is derived from an EMBL/GenBank/DDBJ whole genome shotgun (WGS) entry which is preliminary data.</text>
</comment>